<sequence length="634" mass="73298">MATGKAKKKDKLRHAEYYDFQAIQDKLYADSNKGKVFKHLVEIIALPENIRLAYRNIKKNHGSTTPGTDGKTITELSALSDEQLICAVQRKLNWYVPQSVRRVEIPKGNDPMKKRPLGIPTIMDRLIQQCVLQVMEPICEAKFHDHSYGFRPNRNQQHAIAQVHKNMQRSNLHYVVDIDVKGFFDNVNHGKLLKQLWTMGIHDKKLLSIISAMLKAEVAGIGFPEVGTPQGGIISPLLSNVVLNELDWWLASQWEEIPTEFPYKESVNYNGSVSKSHKFAALRRTRLKEVTCVRYADDFKIFTNSYQNAVKLFHATKSWLHERLSLEISPEKSKVINLKEQYSEFLGFKLKVIPRGKRSNGRAKYVVESHIREKSIAKIKPNLKRLIYDIEFPSQGKRTEYQAICRYNVYVMGIHDYYQLATKVCDDLTPFALSVHKSLRARLKERVKTAKQVRKRKIPCEVPKVIRERYGKSKQLRYVAGHAVVPIGYIRHKPPKSMNRKINSYTPEGRAEIHKNLDRIDMTVLHYLMRNPVLYRTIEYNDNRLSLYSAQMGKCAVSGKVLSIGDIHCHHKVPRYLGGKDNYQNLVLVCEDVHHLIHATNPDIIRKYMEILGLDQKQKEKLNKLRSLVHVESY</sequence>
<reference evidence="1" key="1">
    <citation type="submission" date="2019-04" db="EMBL/GenBank/DDBJ databases">
        <title>Microbes associate with the intestines of laboratory mice.</title>
        <authorList>
            <person name="Navarre W."/>
            <person name="Wong E."/>
            <person name="Huang K."/>
            <person name="Tropini C."/>
            <person name="Ng K."/>
            <person name="Yu B."/>
        </authorList>
    </citation>
    <scope>NUCLEOTIDE SEQUENCE</scope>
    <source>
        <strain evidence="1">NM72_1-8</strain>
    </source>
</reference>
<dbReference type="Proteomes" id="UP000307720">
    <property type="component" value="Unassembled WGS sequence"/>
</dbReference>
<protein>
    <submittedName>
        <fullName evidence="1">Group II intron reverse transcriptase/maturase</fullName>
        <ecNumber evidence="1">2.7.7.49</ecNumber>
    </submittedName>
</protein>
<accession>A0AC61QWN8</accession>
<keyword evidence="1" id="KW-0548">Nucleotidyltransferase</keyword>
<organism evidence="1 2">
    <name type="scientific">Hominisplanchenecus murintestinalis</name>
    <dbReference type="NCBI Taxonomy" id="2941517"/>
    <lineage>
        <taxon>Bacteria</taxon>
        <taxon>Bacillati</taxon>
        <taxon>Bacillota</taxon>
        <taxon>Clostridia</taxon>
        <taxon>Lachnospirales</taxon>
        <taxon>Lachnospiraceae</taxon>
        <taxon>Hominisplanchenecus</taxon>
    </lineage>
</organism>
<name>A0AC61QWN8_9FIRM</name>
<dbReference type="EC" id="2.7.7.49" evidence="1"/>
<proteinExistence type="predicted"/>
<dbReference type="EMBL" id="SRZB01000039">
    <property type="protein sequence ID" value="TGX97090.1"/>
    <property type="molecule type" value="Genomic_DNA"/>
</dbReference>
<evidence type="ECO:0000313" key="1">
    <source>
        <dbReference type="EMBL" id="TGX97090.1"/>
    </source>
</evidence>
<keyword evidence="2" id="KW-1185">Reference proteome</keyword>
<keyword evidence="1" id="KW-0695">RNA-directed DNA polymerase</keyword>
<evidence type="ECO:0000313" key="2">
    <source>
        <dbReference type="Proteomes" id="UP000307720"/>
    </source>
</evidence>
<keyword evidence="1" id="KW-0808">Transferase</keyword>
<gene>
    <name evidence="1" type="primary">ltrA</name>
    <name evidence="1" type="ORF">E5357_13955</name>
</gene>
<comment type="caution">
    <text evidence="1">The sequence shown here is derived from an EMBL/GenBank/DDBJ whole genome shotgun (WGS) entry which is preliminary data.</text>
</comment>